<dbReference type="InterPro" id="IPR006175">
    <property type="entry name" value="YjgF/YER057c/UK114"/>
</dbReference>
<dbReference type="AlphaFoldDB" id="A0A1I3I4L1"/>
<organism evidence="2 3">
    <name type="scientific">Aquamicrobium aerolatum DSM 21857</name>
    <dbReference type="NCBI Taxonomy" id="1121003"/>
    <lineage>
        <taxon>Bacteria</taxon>
        <taxon>Pseudomonadati</taxon>
        <taxon>Pseudomonadota</taxon>
        <taxon>Alphaproteobacteria</taxon>
        <taxon>Hyphomicrobiales</taxon>
        <taxon>Phyllobacteriaceae</taxon>
        <taxon>Aerobium</taxon>
    </lineage>
</organism>
<accession>A0A1I3I4L1</accession>
<name>A0A1I3I4L1_9HYPH</name>
<dbReference type="Pfam" id="PF01042">
    <property type="entry name" value="Ribonuc_L-PSP"/>
    <property type="match status" value="1"/>
</dbReference>
<gene>
    <name evidence="2" type="ORF">SAMN03080618_00394</name>
</gene>
<comment type="similarity">
    <text evidence="1">Belongs to the RutC family.</text>
</comment>
<dbReference type="Proteomes" id="UP000242763">
    <property type="component" value="Unassembled WGS sequence"/>
</dbReference>
<dbReference type="SUPFAM" id="SSF55298">
    <property type="entry name" value="YjgF-like"/>
    <property type="match status" value="1"/>
</dbReference>
<dbReference type="PANTHER" id="PTHR11803:SF58">
    <property type="entry name" value="PROTEIN HMF1-RELATED"/>
    <property type="match status" value="1"/>
</dbReference>
<reference evidence="3" key="1">
    <citation type="submission" date="2016-10" db="EMBL/GenBank/DDBJ databases">
        <authorList>
            <person name="Varghese N."/>
            <person name="Submissions S."/>
        </authorList>
    </citation>
    <scope>NUCLEOTIDE SEQUENCE [LARGE SCALE GENOMIC DNA]</scope>
    <source>
        <strain evidence="3">DSM 21857</strain>
    </source>
</reference>
<sequence>MNRPINPVAMPAPLSNYSHAMAVPEGARLLVCSGQLGARADGSIPEGAEEQARICFDNVRALLAEADMDFGDVVRINAFVTGREHMAPYMEVRNELFAAQPWPASTLLIVSGFSKPEFVVEVEVIAAKVG</sequence>
<dbReference type="RefSeq" id="WP_091517964.1">
    <property type="nucleotide sequence ID" value="NZ_FORF01000002.1"/>
</dbReference>
<dbReference type="GO" id="GO:0005829">
    <property type="term" value="C:cytosol"/>
    <property type="evidence" value="ECO:0007669"/>
    <property type="project" value="TreeGrafter"/>
</dbReference>
<dbReference type="STRING" id="1121003.SAMN03080618_00394"/>
<dbReference type="InterPro" id="IPR035959">
    <property type="entry name" value="RutC-like_sf"/>
</dbReference>
<evidence type="ECO:0000313" key="2">
    <source>
        <dbReference type="EMBL" id="SFI42938.1"/>
    </source>
</evidence>
<evidence type="ECO:0000256" key="1">
    <source>
        <dbReference type="ARBA" id="ARBA00010552"/>
    </source>
</evidence>
<dbReference type="EMBL" id="FORF01000002">
    <property type="protein sequence ID" value="SFI42938.1"/>
    <property type="molecule type" value="Genomic_DNA"/>
</dbReference>
<protein>
    <submittedName>
        <fullName evidence="2">Enamine deaminase RidA, house cleaning of reactive enamine intermediates, YjgF/YER057c/UK114 family</fullName>
    </submittedName>
</protein>
<proteinExistence type="inferred from homology"/>
<dbReference type="GO" id="GO:0019239">
    <property type="term" value="F:deaminase activity"/>
    <property type="evidence" value="ECO:0007669"/>
    <property type="project" value="TreeGrafter"/>
</dbReference>
<dbReference type="PANTHER" id="PTHR11803">
    <property type="entry name" value="2-IMINOBUTANOATE/2-IMINOPROPANOATE DEAMINASE RIDA"/>
    <property type="match status" value="1"/>
</dbReference>
<keyword evidence="3" id="KW-1185">Reference proteome</keyword>
<dbReference type="CDD" id="cd00448">
    <property type="entry name" value="YjgF_YER057c_UK114_family"/>
    <property type="match status" value="1"/>
</dbReference>
<dbReference type="OrthoDB" id="9799840at2"/>
<evidence type="ECO:0000313" key="3">
    <source>
        <dbReference type="Proteomes" id="UP000242763"/>
    </source>
</evidence>
<dbReference type="Gene3D" id="3.30.1330.40">
    <property type="entry name" value="RutC-like"/>
    <property type="match status" value="1"/>
</dbReference>